<accession>A0A484CCJ9</accession>
<dbReference type="AlphaFoldDB" id="A0A484CCJ9"/>
<sequence>MLELNSERAKVLVDEILHSIFFLGKINDPQHPPESIVTDTEMLDGLKIIYPRPFDHYSSQLPKRSPFSCVLDMIVLLTGEENEEEIKRKVREITKQLRRGRTSPLISSTICVSQIPNSVRYYGVSMSTAGRIPGRIMVAASCLSFWDSYVAGAVMTYYPNKTKKRYFDGTIRLPKNVRCEAFNILQGTLLLPCRACGNMFGLRHPTDQEWPYGNCAEVESLSNLFQNVEEVREQARLTLANNTEENRRRAERSVQTELERLLRQHNFTWDGNFFTPQ</sequence>
<name>A0A484CCJ9_PERFV</name>
<keyword evidence="2" id="KW-1185">Reference proteome</keyword>
<dbReference type="EMBL" id="SCKG01000019">
    <property type="protein sequence ID" value="TDG99434.1"/>
    <property type="molecule type" value="Genomic_DNA"/>
</dbReference>
<protein>
    <submittedName>
        <fullName evidence="1">Uncharacterized protein</fullName>
    </submittedName>
</protein>
<evidence type="ECO:0000313" key="1">
    <source>
        <dbReference type="EMBL" id="TDG99434.1"/>
    </source>
</evidence>
<gene>
    <name evidence="1" type="ORF">EPR50_G00194280</name>
</gene>
<reference evidence="1 2" key="1">
    <citation type="submission" date="2019-01" db="EMBL/GenBank/DDBJ databases">
        <title>A chromosome-scale genome assembly of the yellow perch, Perca flavescens.</title>
        <authorList>
            <person name="Feron R."/>
            <person name="Morvezen R."/>
            <person name="Bestin A."/>
            <person name="Haffray P."/>
            <person name="Klopp C."/>
            <person name="Zahm M."/>
            <person name="Cabau C."/>
            <person name="Roques C."/>
            <person name="Donnadieu C."/>
            <person name="Bouchez O."/>
            <person name="Christie M."/>
            <person name="Larson W."/>
            <person name="Guiguen Y."/>
        </authorList>
    </citation>
    <scope>NUCLEOTIDE SEQUENCE [LARGE SCALE GENOMIC DNA]</scope>
    <source>
        <strain evidence="1">YP-PL-M2</strain>
        <tissue evidence="1">Blood</tissue>
    </source>
</reference>
<comment type="caution">
    <text evidence="1">The sequence shown here is derived from an EMBL/GenBank/DDBJ whole genome shotgun (WGS) entry which is preliminary data.</text>
</comment>
<dbReference type="Proteomes" id="UP000295070">
    <property type="component" value="Chromosome 19"/>
</dbReference>
<organism evidence="1 2">
    <name type="scientific">Perca flavescens</name>
    <name type="common">American yellow perch</name>
    <name type="synonym">Morone flavescens</name>
    <dbReference type="NCBI Taxonomy" id="8167"/>
    <lineage>
        <taxon>Eukaryota</taxon>
        <taxon>Metazoa</taxon>
        <taxon>Chordata</taxon>
        <taxon>Craniata</taxon>
        <taxon>Vertebrata</taxon>
        <taxon>Euteleostomi</taxon>
        <taxon>Actinopterygii</taxon>
        <taxon>Neopterygii</taxon>
        <taxon>Teleostei</taxon>
        <taxon>Neoteleostei</taxon>
        <taxon>Acanthomorphata</taxon>
        <taxon>Eupercaria</taxon>
        <taxon>Perciformes</taxon>
        <taxon>Percoidei</taxon>
        <taxon>Percidae</taxon>
        <taxon>Percinae</taxon>
        <taxon>Perca</taxon>
    </lineage>
</organism>
<evidence type="ECO:0000313" key="2">
    <source>
        <dbReference type="Proteomes" id="UP000295070"/>
    </source>
</evidence>
<proteinExistence type="predicted"/>